<name>A0A9P0ZQT5_CUSEU</name>
<keyword evidence="3" id="KW-1185">Reference proteome</keyword>
<evidence type="ECO:0000313" key="3">
    <source>
        <dbReference type="Proteomes" id="UP001152484"/>
    </source>
</evidence>
<dbReference type="Proteomes" id="UP001152484">
    <property type="component" value="Unassembled WGS sequence"/>
</dbReference>
<dbReference type="AlphaFoldDB" id="A0A9P0ZQT5"/>
<dbReference type="OrthoDB" id="1305148at2759"/>
<dbReference type="CDD" id="cd04481">
    <property type="entry name" value="RPA1_DBD_B_like"/>
    <property type="match status" value="1"/>
</dbReference>
<proteinExistence type="predicted"/>
<sequence>MVLHDAEGDRIHAIIKRPQLAMYKPMIAEHKTYALRKFLVLDNYQTVKTTDHPYLIQFISKTQLREDAKTELPMRVYDFQPFDMLHAQRVVNDKSLIDIIGKVIAKSVIQTHIINGKTERLMELTLTDPEGNRLGCVLWNKYINQYLDYINENEGVPVFVIFQLCRPKRYQGTLTVASSFNVSKLIINGNTTEILEFQSEFPADGDDTISQTCMTQCSQGEGRDDVLTGHAVMTTMEELMKATE</sequence>
<dbReference type="PANTHER" id="PTHR47165">
    <property type="entry name" value="OS03G0429900 PROTEIN"/>
    <property type="match status" value="1"/>
</dbReference>
<dbReference type="InterPro" id="IPR012340">
    <property type="entry name" value="NA-bd_OB-fold"/>
</dbReference>
<protein>
    <recommendedName>
        <fullName evidence="1">Replication protein A 70 kDa DNA-binding subunit B/D first OB fold domain-containing protein</fullName>
    </recommendedName>
</protein>
<reference evidence="2" key="1">
    <citation type="submission" date="2022-07" db="EMBL/GenBank/DDBJ databases">
        <authorList>
            <person name="Macas J."/>
            <person name="Novak P."/>
            <person name="Neumann P."/>
        </authorList>
    </citation>
    <scope>NUCLEOTIDE SEQUENCE</scope>
</reference>
<dbReference type="Pfam" id="PF02721">
    <property type="entry name" value="DUF223"/>
    <property type="match status" value="1"/>
</dbReference>
<feature type="domain" description="Replication protein A 70 kDa DNA-binding subunit B/D first OB fold" evidence="1">
    <location>
        <begin position="1"/>
        <end position="66"/>
    </location>
</feature>
<gene>
    <name evidence="2" type="ORF">CEURO_LOCUS18339</name>
</gene>
<evidence type="ECO:0000259" key="1">
    <source>
        <dbReference type="Pfam" id="PF02721"/>
    </source>
</evidence>
<accession>A0A9P0ZQT5</accession>
<comment type="caution">
    <text evidence="2">The sequence shown here is derived from an EMBL/GenBank/DDBJ whole genome shotgun (WGS) entry which is preliminary data.</text>
</comment>
<dbReference type="SUPFAM" id="SSF50249">
    <property type="entry name" value="Nucleic acid-binding proteins"/>
    <property type="match status" value="2"/>
</dbReference>
<dbReference type="EMBL" id="CAMAPE010000052">
    <property type="protein sequence ID" value="CAH9109022.1"/>
    <property type="molecule type" value="Genomic_DNA"/>
</dbReference>
<dbReference type="PANTHER" id="PTHR47165:SF4">
    <property type="entry name" value="OS03G0429900 PROTEIN"/>
    <property type="match status" value="1"/>
</dbReference>
<dbReference type="InterPro" id="IPR003871">
    <property type="entry name" value="RFA1B/D_OB_1st"/>
</dbReference>
<organism evidence="2 3">
    <name type="scientific">Cuscuta europaea</name>
    <name type="common">European dodder</name>
    <dbReference type="NCBI Taxonomy" id="41803"/>
    <lineage>
        <taxon>Eukaryota</taxon>
        <taxon>Viridiplantae</taxon>
        <taxon>Streptophyta</taxon>
        <taxon>Embryophyta</taxon>
        <taxon>Tracheophyta</taxon>
        <taxon>Spermatophyta</taxon>
        <taxon>Magnoliopsida</taxon>
        <taxon>eudicotyledons</taxon>
        <taxon>Gunneridae</taxon>
        <taxon>Pentapetalae</taxon>
        <taxon>asterids</taxon>
        <taxon>lamiids</taxon>
        <taxon>Solanales</taxon>
        <taxon>Convolvulaceae</taxon>
        <taxon>Cuscuteae</taxon>
        <taxon>Cuscuta</taxon>
        <taxon>Cuscuta subgen. Cuscuta</taxon>
    </lineage>
</organism>
<evidence type="ECO:0000313" key="2">
    <source>
        <dbReference type="EMBL" id="CAH9109022.1"/>
    </source>
</evidence>
<dbReference type="Gene3D" id="2.40.50.140">
    <property type="entry name" value="Nucleic acid-binding proteins"/>
    <property type="match status" value="2"/>
</dbReference>
<dbReference type="CDD" id="cd04480">
    <property type="entry name" value="RPA1_DBD_A_like"/>
    <property type="match status" value="1"/>
</dbReference>
<feature type="non-terminal residue" evidence="2">
    <location>
        <position position="244"/>
    </location>
</feature>